<dbReference type="SUPFAM" id="SSF53335">
    <property type="entry name" value="S-adenosyl-L-methionine-dependent methyltransferases"/>
    <property type="match status" value="1"/>
</dbReference>
<dbReference type="EMBL" id="MHRJ01000055">
    <property type="protein sequence ID" value="OHA20974.1"/>
    <property type="molecule type" value="Genomic_DNA"/>
</dbReference>
<sequence length="296" mass="34629">MKTFGREKYQKHLKKYYDQKSAVYSATYTGEGRYPTGFHRLQIALAMVDAIRPKPKKVLDAGCGDARMVIELQKRGISCTGFDISTGMLDTGKELLREAKLPENLIMEGDMYNIPAKKNSLDLLLSMGVLENLDRHDELFKEFRRVLNSKGRILISLENKLFSLFTFNQHTIRFLQRLFKDIKIPAKIRADVLRAIGSWLHLEDIEQVERIIEDRQIQKNHIAIPEYDRLNVDGELRKFGFATERLRFYHVHPLPPRFEKKYPELFRGFAERLETSEYDWHSTLLCNCMLVQAVKM</sequence>
<reference evidence="2 3" key="1">
    <citation type="journal article" date="2016" name="Nat. Commun.">
        <title>Thousands of microbial genomes shed light on interconnected biogeochemical processes in an aquifer system.</title>
        <authorList>
            <person name="Anantharaman K."/>
            <person name="Brown C.T."/>
            <person name="Hug L.A."/>
            <person name="Sharon I."/>
            <person name="Castelle C.J."/>
            <person name="Probst A.J."/>
            <person name="Thomas B.C."/>
            <person name="Singh A."/>
            <person name="Wilkins M.J."/>
            <person name="Karaoz U."/>
            <person name="Brodie E.L."/>
            <person name="Williams K.H."/>
            <person name="Hubbard S.S."/>
            <person name="Banfield J.F."/>
        </authorList>
    </citation>
    <scope>NUCLEOTIDE SEQUENCE [LARGE SCALE GENOMIC DNA]</scope>
</reference>
<dbReference type="GO" id="GO:0008757">
    <property type="term" value="F:S-adenosylmethionine-dependent methyltransferase activity"/>
    <property type="evidence" value="ECO:0007669"/>
    <property type="project" value="InterPro"/>
</dbReference>
<dbReference type="Gene3D" id="3.40.50.150">
    <property type="entry name" value="Vaccinia Virus protein VP39"/>
    <property type="match status" value="1"/>
</dbReference>
<organism evidence="2 3">
    <name type="scientific">Candidatus Taylorbacteria bacterium RIFCSPHIGHO2_02_49_25</name>
    <dbReference type="NCBI Taxonomy" id="1802305"/>
    <lineage>
        <taxon>Bacteria</taxon>
        <taxon>Candidatus Tayloriibacteriota</taxon>
    </lineage>
</organism>
<dbReference type="InterPro" id="IPR013216">
    <property type="entry name" value="Methyltransf_11"/>
</dbReference>
<evidence type="ECO:0000259" key="1">
    <source>
        <dbReference type="Pfam" id="PF08241"/>
    </source>
</evidence>
<proteinExistence type="predicted"/>
<accession>A0A1G2MB72</accession>
<dbReference type="AlphaFoldDB" id="A0A1G2MB72"/>
<evidence type="ECO:0000313" key="2">
    <source>
        <dbReference type="EMBL" id="OHA20974.1"/>
    </source>
</evidence>
<protein>
    <recommendedName>
        <fullName evidence="1">Methyltransferase type 11 domain-containing protein</fullName>
    </recommendedName>
</protein>
<dbReference type="Proteomes" id="UP000176493">
    <property type="component" value="Unassembled WGS sequence"/>
</dbReference>
<comment type="caution">
    <text evidence="2">The sequence shown here is derived from an EMBL/GenBank/DDBJ whole genome shotgun (WGS) entry which is preliminary data.</text>
</comment>
<dbReference type="PANTHER" id="PTHR43591">
    <property type="entry name" value="METHYLTRANSFERASE"/>
    <property type="match status" value="1"/>
</dbReference>
<name>A0A1G2MB72_9BACT</name>
<feature type="domain" description="Methyltransferase type 11" evidence="1">
    <location>
        <begin position="59"/>
        <end position="155"/>
    </location>
</feature>
<dbReference type="CDD" id="cd02440">
    <property type="entry name" value="AdoMet_MTases"/>
    <property type="match status" value="1"/>
</dbReference>
<evidence type="ECO:0000313" key="3">
    <source>
        <dbReference type="Proteomes" id="UP000176493"/>
    </source>
</evidence>
<dbReference type="InterPro" id="IPR029063">
    <property type="entry name" value="SAM-dependent_MTases_sf"/>
</dbReference>
<gene>
    <name evidence="2" type="ORF">A2W52_01070</name>
</gene>
<dbReference type="Pfam" id="PF08241">
    <property type="entry name" value="Methyltransf_11"/>
    <property type="match status" value="1"/>
</dbReference>